<protein>
    <submittedName>
        <fullName evidence="1">Uncharacterized protein</fullName>
    </submittedName>
</protein>
<organism evidence="1 2">
    <name type="scientific">Lactobacillus phage ATCC 8014-B2</name>
    <dbReference type="NCBI Taxonomy" id="1225795"/>
    <lineage>
        <taxon>Viruses</taxon>
        <taxon>Duplodnaviria</taxon>
        <taxon>Heunggongvirae</taxon>
        <taxon>Uroviricota</taxon>
        <taxon>Caudoviricetes</taxon>
        <taxon>Tybeckvirinae</taxon>
        <taxon>Douglaswolinvirus</taxon>
        <taxon>Douglaswolinvirus B2</taxon>
    </lineage>
</organism>
<keyword evidence="2" id="KW-1185">Reference proteome</keyword>
<accession>K4I4H6</accession>
<gene>
    <name evidence="1" type="ORF">8014-B2_00118</name>
</gene>
<proteinExistence type="predicted"/>
<name>K4I4H6_9CAUD</name>
<reference evidence="1 2" key="1">
    <citation type="journal article" date="2012" name="Appl. Environ. Microbiol.">
        <title>Characterization of Two Virulent Phages of Lactobacillus plantarum.</title>
        <authorList>
            <person name="Briggiler Marco M."/>
            <person name="Garneau J.E."/>
            <person name="Tremblay D."/>
            <person name="Quiberoni A."/>
            <person name="Moineau S."/>
        </authorList>
    </citation>
    <scope>NUCLEOTIDE SEQUENCE [LARGE SCALE GENOMIC DNA]</scope>
</reference>
<evidence type="ECO:0000313" key="1">
    <source>
        <dbReference type="EMBL" id="AFU63185.1"/>
    </source>
</evidence>
<dbReference type="EMBL" id="JX486088">
    <property type="protein sequence ID" value="AFU63185.1"/>
    <property type="molecule type" value="Genomic_DNA"/>
</dbReference>
<sequence>MKLNAKAVEMLLRGSNHFEIVSQLDMYGNGSIVEVNTHGKIYNIKSNYQGTDTHDVIIADNVNKEIKQFISILKDKGYQEL</sequence>
<evidence type="ECO:0000313" key="2">
    <source>
        <dbReference type="Proteomes" id="UP000008061"/>
    </source>
</evidence>
<dbReference type="Proteomes" id="UP000008061">
    <property type="component" value="Segment"/>
</dbReference>